<dbReference type="Pfam" id="PF06508">
    <property type="entry name" value="QueC"/>
    <property type="match status" value="1"/>
</dbReference>
<keyword evidence="5 11" id="KW-0671">Queuosine biosynthesis</keyword>
<dbReference type="PANTHER" id="PTHR42914">
    <property type="entry name" value="7-CYANO-7-DEAZAGUANINE SYNTHASE"/>
    <property type="match status" value="1"/>
</dbReference>
<protein>
    <recommendedName>
        <fullName evidence="9 11">7-cyano-7-deazaguanine synthase</fullName>
        <ecNumber evidence="9 11">6.3.4.20</ecNumber>
    </recommendedName>
    <alternativeName>
        <fullName evidence="11">7-cyano-7-carbaguanine synthase</fullName>
    </alternativeName>
    <alternativeName>
        <fullName evidence="11">PreQ(0) synthase</fullName>
    </alternativeName>
    <alternativeName>
        <fullName evidence="11">Queuosine biosynthesis protein QueC</fullName>
    </alternativeName>
</protein>
<evidence type="ECO:0000256" key="2">
    <source>
        <dbReference type="ARBA" id="ARBA00022598"/>
    </source>
</evidence>
<dbReference type="InterPro" id="IPR014729">
    <property type="entry name" value="Rossmann-like_a/b/a_fold"/>
</dbReference>
<evidence type="ECO:0000313" key="12">
    <source>
        <dbReference type="EMBL" id="MDZ5762315.1"/>
    </source>
</evidence>
<keyword evidence="7 11" id="KW-0067">ATP-binding</keyword>
<evidence type="ECO:0000256" key="11">
    <source>
        <dbReference type="HAMAP-Rule" id="MF_01633"/>
    </source>
</evidence>
<evidence type="ECO:0000256" key="3">
    <source>
        <dbReference type="ARBA" id="ARBA00022723"/>
    </source>
</evidence>
<dbReference type="SUPFAM" id="SSF52402">
    <property type="entry name" value="Adenine nucleotide alpha hydrolases-like"/>
    <property type="match status" value="1"/>
</dbReference>
<gene>
    <name evidence="11" type="primary">queC</name>
    <name evidence="12" type="ORF">Cyrtocomes_00694</name>
</gene>
<feature type="binding site" evidence="11">
    <location>
        <position position="196"/>
    </location>
    <ligand>
        <name>Zn(2+)</name>
        <dbReference type="ChEBI" id="CHEBI:29105"/>
    </ligand>
</feature>
<dbReference type="HAMAP" id="MF_01633">
    <property type="entry name" value="QueC"/>
    <property type="match status" value="1"/>
</dbReference>
<evidence type="ECO:0000256" key="5">
    <source>
        <dbReference type="ARBA" id="ARBA00022785"/>
    </source>
</evidence>
<feature type="binding site" evidence="11">
    <location>
        <position position="212"/>
    </location>
    <ligand>
        <name>Zn(2+)</name>
        <dbReference type="ChEBI" id="CHEBI:29105"/>
    </ligand>
</feature>
<dbReference type="EMBL" id="JARGYT010000036">
    <property type="protein sequence ID" value="MDZ5762315.1"/>
    <property type="molecule type" value="Genomic_DNA"/>
</dbReference>
<dbReference type="InterPro" id="IPR018317">
    <property type="entry name" value="QueC"/>
</dbReference>
<keyword evidence="13" id="KW-1185">Reference proteome</keyword>
<dbReference type="Gene3D" id="3.40.50.620">
    <property type="entry name" value="HUPs"/>
    <property type="match status" value="1"/>
</dbReference>
<comment type="cofactor">
    <cofactor evidence="11">
        <name>Zn(2+)</name>
        <dbReference type="ChEBI" id="CHEBI:29105"/>
    </cofactor>
    <text evidence="11">Binds 1 zinc ion per subunit.</text>
</comment>
<evidence type="ECO:0000256" key="9">
    <source>
        <dbReference type="ARBA" id="ARBA00039149"/>
    </source>
</evidence>
<keyword evidence="6 11" id="KW-0862">Zinc</keyword>
<reference evidence="12 13" key="1">
    <citation type="submission" date="2023-02" db="EMBL/GenBank/DDBJ databases">
        <title>Host association and intracellularity evolved multiple times independently in the Rickettsiales.</title>
        <authorList>
            <person name="Castelli M."/>
            <person name="Nardi T."/>
            <person name="Gammuto L."/>
            <person name="Bellinzona G."/>
            <person name="Sabaneyeva E."/>
            <person name="Potekhin A."/>
            <person name="Serra V."/>
            <person name="Petroni G."/>
            <person name="Sassera D."/>
        </authorList>
    </citation>
    <scope>NUCLEOTIDE SEQUENCE [LARGE SCALE GENOMIC DNA]</scope>
    <source>
        <strain evidence="12 13">BOD18</strain>
    </source>
</reference>
<dbReference type="NCBIfam" id="TIGR00364">
    <property type="entry name" value="7-cyano-7-deazaguanine synthase QueC"/>
    <property type="match status" value="1"/>
</dbReference>
<organism evidence="12 13">
    <name type="scientific">Candidatus Cyrtobacter comes</name>
    <dbReference type="NCBI Taxonomy" id="675776"/>
    <lineage>
        <taxon>Bacteria</taxon>
        <taxon>Pseudomonadati</taxon>
        <taxon>Pseudomonadota</taxon>
        <taxon>Alphaproteobacteria</taxon>
        <taxon>Rickettsiales</taxon>
        <taxon>Candidatus Midichloriaceae</taxon>
        <taxon>Candidatus Cyrtobacter</taxon>
    </lineage>
</organism>
<evidence type="ECO:0000256" key="10">
    <source>
        <dbReference type="ARBA" id="ARBA00047890"/>
    </source>
</evidence>
<keyword evidence="3 11" id="KW-0479">Metal-binding</keyword>
<feature type="binding site" evidence="11">
    <location>
        <position position="209"/>
    </location>
    <ligand>
        <name>Zn(2+)</name>
        <dbReference type="ChEBI" id="CHEBI:29105"/>
    </ligand>
</feature>
<evidence type="ECO:0000313" key="13">
    <source>
        <dbReference type="Proteomes" id="UP001293791"/>
    </source>
</evidence>
<dbReference type="PANTHER" id="PTHR42914:SF1">
    <property type="entry name" value="7-CYANO-7-DEAZAGUANINE SYNTHASE"/>
    <property type="match status" value="1"/>
</dbReference>
<proteinExistence type="inferred from homology"/>
<accession>A0ABU5L871</accession>
<comment type="catalytic activity">
    <reaction evidence="10 11">
        <text>7-carboxy-7-carbaguanine + NH4(+) + 2 ATP = 7-cyano-7-carbaguanine + 2 AMP + 2 diphosphate + 2 H(+)</text>
        <dbReference type="Rhea" id="RHEA:27982"/>
        <dbReference type="ChEBI" id="CHEBI:15378"/>
        <dbReference type="ChEBI" id="CHEBI:28938"/>
        <dbReference type="ChEBI" id="CHEBI:30616"/>
        <dbReference type="ChEBI" id="CHEBI:33019"/>
        <dbReference type="ChEBI" id="CHEBI:45075"/>
        <dbReference type="ChEBI" id="CHEBI:61036"/>
        <dbReference type="ChEBI" id="CHEBI:456215"/>
        <dbReference type="EC" id="6.3.4.20"/>
    </reaction>
</comment>
<dbReference type="PIRSF" id="PIRSF006293">
    <property type="entry name" value="ExsB"/>
    <property type="match status" value="1"/>
</dbReference>
<evidence type="ECO:0000256" key="6">
    <source>
        <dbReference type="ARBA" id="ARBA00022833"/>
    </source>
</evidence>
<evidence type="ECO:0000256" key="4">
    <source>
        <dbReference type="ARBA" id="ARBA00022741"/>
    </source>
</evidence>
<dbReference type="EC" id="6.3.4.20" evidence="9 11"/>
<evidence type="ECO:0000256" key="7">
    <source>
        <dbReference type="ARBA" id="ARBA00022840"/>
    </source>
</evidence>
<comment type="similarity">
    <text evidence="8 11">Belongs to the QueC family.</text>
</comment>
<comment type="function">
    <text evidence="11">Catalyzes the ATP-dependent conversion of 7-carboxy-7-deazaguanine (CDG) to 7-cyano-7-deazaguanine (preQ(0)).</text>
</comment>
<evidence type="ECO:0000256" key="8">
    <source>
        <dbReference type="ARBA" id="ARBA00037993"/>
    </source>
</evidence>
<keyword evidence="2 11" id="KW-0436">Ligase</keyword>
<evidence type="ECO:0000256" key="1">
    <source>
        <dbReference type="ARBA" id="ARBA00005061"/>
    </source>
</evidence>
<dbReference type="Proteomes" id="UP001293791">
    <property type="component" value="Unassembled WGS sequence"/>
</dbReference>
<comment type="pathway">
    <text evidence="1 11">Purine metabolism; 7-cyano-7-deazaguanine biosynthesis.</text>
</comment>
<comment type="caution">
    <text evidence="12">The sequence shown here is derived from an EMBL/GenBank/DDBJ whole genome shotgun (WGS) entry which is preliminary data.</text>
</comment>
<name>A0ABU5L871_9RICK</name>
<sequence length="225" mass="24636">MHFTCLDTMSKKAIILLSGGLDSATVLGIAVCSGFSCFCISFDYGQRHRIELDFAKKIVDRSANVVEHKILRLDPEGFKGSALTGMCEVPKGRNPSNLGNDIPSTYVPMRNTIFISYALGYAECVGASHVFIGCNAVDYSNYPDCRPRYIEYFQKLADIATGCKIRIDAPLINMSKSEIIKLGVGLGVDYTITFSCYDPLDSGLPCGDCDSCMLRRQGFESIGLM</sequence>
<keyword evidence="4 11" id="KW-0547">Nucleotide-binding</keyword>
<feature type="binding site" evidence="11">
    <location>
        <begin position="17"/>
        <end position="27"/>
    </location>
    <ligand>
        <name>ATP</name>
        <dbReference type="ChEBI" id="CHEBI:30616"/>
    </ligand>
</feature>
<dbReference type="CDD" id="cd01995">
    <property type="entry name" value="QueC-like"/>
    <property type="match status" value="1"/>
</dbReference>
<feature type="binding site" evidence="11">
    <location>
        <position position="206"/>
    </location>
    <ligand>
        <name>Zn(2+)</name>
        <dbReference type="ChEBI" id="CHEBI:29105"/>
    </ligand>
</feature>